<dbReference type="Proteomes" id="UP000698059">
    <property type="component" value="Unassembled WGS sequence"/>
</dbReference>
<dbReference type="RefSeq" id="WP_307822335.1">
    <property type="nucleotide sequence ID" value="NZ_BAAAVF010000010.1"/>
</dbReference>
<accession>A0ABS2LBB9</accession>
<keyword evidence="3 6" id="KW-0812">Transmembrane</keyword>
<reference evidence="8 9" key="1">
    <citation type="submission" date="2021-01" db="EMBL/GenBank/DDBJ databases">
        <title>Sequencing the genomes of 1000 actinobacteria strains.</title>
        <authorList>
            <person name="Klenk H.-P."/>
        </authorList>
    </citation>
    <scope>NUCLEOTIDE SEQUENCE [LARGE SCALE GENOMIC DNA]</scope>
    <source>
        <strain evidence="8 9">DSM 46000</strain>
    </source>
</reference>
<organism evidence="8 9">
    <name type="scientific">Oerskovia jenensis</name>
    <dbReference type="NCBI Taxonomy" id="162169"/>
    <lineage>
        <taxon>Bacteria</taxon>
        <taxon>Bacillati</taxon>
        <taxon>Actinomycetota</taxon>
        <taxon>Actinomycetes</taxon>
        <taxon>Micrococcales</taxon>
        <taxon>Cellulomonadaceae</taxon>
        <taxon>Oerskovia</taxon>
    </lineage>
</organism>
<dbReference type="Pfam" id="PF02104">
    <property type="entry name" value="SURF1"/>
    <property type="match status" value="1"/>
</dbReference>
<dbReference type="PANTHER" id="PTHR23427">
    <property type="entry name" value="SURFEIT LOCUS PROTEIN"/>
    <property type="match status" value="1"/>
</dbReference>
<dbReference type="PROSITE" id="PS50895">
    <property type="entry name" value="SURF1"/>
    <property type="match status" value="1"/>
</dbReference>
<comment type="subcellular location">
    <subcellularLocation>
        <location evidence="6">Cell membrane</location>
        <topology evidence="6">Multi-pass membrane protein</topology>
    </subcellularLocation>
    <subcellularLocation>
        <location evidence="1">Membrane</location>
    </subcellularLocation>
</comment>
<feature type="compositionally biased region" description="Low complexity" evidence="7">
    <location>
        <begin position="12"/>
        <end position="26"/>
    </location>
</feature>
<comment type="similarity">
    <text evidence="2 6">Belongs to the SURF1 family.</text>
</comment>
<keyword evidence="9" id="KW-1185">Reference proteome</keyword>
<evidence type="ECO:0000256" key="3">
    <source>
        <dbReference type="ARBA" id="ARBA00022692"/>
    </source>
</evidence>
<dbReference type="EMBL" id="JAFBBO010000001">
    <property type="protein sequence ID" value="MBM7477617.1"/>
    <property type="molecule type" value="Genomic_DNA"/>
</dbReference>
<feature type="region of interest" description="Disordered" evidence="7">
    <location>
        <begin position="1"/>
        <end position="44"/>
    </location>
</feature>
<keyword evidence="5 6" id="KW-0472">Membrane</keyword>
<sequence>MTQAPPGHDRSAGPTGPAKPAKPAGPDETPAPQGARQPDADQLAHDVSRDAKAEPRTVRQWVTLALGVLLVAALCVLAGRWQWHRYESRSAQIEIIESNYDAEPVPLTDVLDGPGTVLDPQDVWQRVTLEGSYVEDATVLLRNRPAGGKAGFHVLVPFVTTPSDGGEKVVMVVDRGFVPLGSDASAPDAVPAPPPGTVEVTVSLRADEPASRRDAPAGQVQAINTAQVLAEGPDGAAWAEGATVGAYGSLRAEDPAPAASLRPLPVPDTDPGSHLSYTFQWFVFAAGAIGGFLVLIRREKRETVTAGDLLGEQRASGRTPGETAPRRKRGPTAEEEEDALIDAQLPEPRA</sequence>
<comment type="caution">
    <text evidence="8">The sequence shown here is derived from an EMBL/GenBank/DDBJ whole genome shotgun (WGS) entry which is preliminary data.</text>
</comment>
<keyword evidence="4 6" id="KW-1133">Transmembrane helix</keyword>
<dbReference type="InterPro" id="IPR002994">
    <property type="entry name" value="Surf1/Shy1"/>
</dbReference>
<gene>
    <name evidence="8" type="ORF">JOD49_000537</name>
</gene>
<evidence type="ECO:0000256" key="4">
    <source>
        <dbReference type="ARBA" id="ARBA00022989"/>
    </source>
</evidence>
<keyword evidence="6" id="KW-1003">Cell membrane</keyword>
<feature type="transmembrane region" description="Helical" evidence="6">
    <location>
        <begin position="61"/>
        <end position="83"/>
    </location>
</feature>
<feature type="region of interest" description="Disordered" evidence="7">
    <location>
        <begin position="307"/>
        <end position="350"/>
    </location>
</feature>
<dbReference type="PANTHER" id="PTHR23427:SF2">
    <property type="entry name" value="SURFEIT LOCUS PROTEIN 1"/>
    <property type="match status" value="1"/>
</dbReference>
<evidence type="ECO:0000256" key="2">
    <source>
        <dbReference type="ARBA" id="ARBA00007165"/>
    </source>
</evidence>
<proteinExistence type="inferred from homology"/>
<evidence type="ECO:0000313" key="8">
    <source>
        <dbReference type="EMBL" id="MBM7477617.1"/>
    </source>
</evidence>
<dbReference type="InterPro" id="IPR045214">
    <property type="entry name" value="Surf1/Surf4"/>
</dbReference>
<protein>
    <recommendedName>
        <fullName evidence="6">SURF1-like protein</fullName>
    </recommendedName>
</protein>
<evidence type="ECO:0000256" key="1">
    <source>
        <dbReference type="ARBA" id="ARBA00004370"/>
    </source>
</evidence>
<name>A0ABS2LBB9_9CELL</name>
<evidence type="ECO:0000313" key="9">
    <source>
        <dbReference type="Proteomes" id="UP000698059"/>
    </source>
</evidence>
<dbReference type="CDD" id="cd06662">
    <property type="entry name" value="SURF1"/>
    <property type="match status" value="1"/>
</dbReference>
<evidence type="ECO:0000256" key="6">
    <source>
        <dbReference type="RuleBase" id="RU363076"/>
    </source>
</evidence>
<evidence type="ECO:0000256" key="7">
    <source>
        <dbReference type="SAM" id="MobiDB-lite"/>
    </source>
</evidence>
<feature type="transmembrane region" description="Helical" evidence="6">
    <location>
        <begin position="277"/>
        <end position="296"/>
    </location>
</feature>
<evidence type="ECO:0000256" key="5">
    <source>
        <dbReference type="ARBA" id="ARBA00023136"/>
    </source>
</evidence>